<accession>A0A4Z0JP33</accession>
<dbReference type="OrthoDB" id="1683105at2"/>
<proteinExistence type="predicted"/>
<evidence type="ECO:0000313" key="2">
    <source>
        <dbReference type="Proteomes" id="UP000298021"/>
    </source>
</evidence>
<dbReference type="EMBL" id="RKLY01000003">
    <property type="protein sequence ID" value="TGD24834.1"/>
    <property type="molecule type" value="Genomic_DNA"/>
</dbReference>
<comment type="caution">
    <text evidence="1">The sequence shown here is derived from an EMBL/GenBank/DDBJ whole genome shotgun (WGS) entry which is preliminary data.</text>
</comment>
<name>A0A4Z0JP33_9LACO</name>
<dbReference type="AlphaFoldDB" id="A0A4Z0JP33"/>
<reference evidence="1 2" key="1">
    <citation type="submission" date="2018-10" db="EMBL/GenBank/DDBJ databases">
        <title>Lactobacillus sp. R7 and Lactobacillus sp. R19 isolated from fermented mustard green product of Taiwan.</title>
        <authorList>
            <person name="Lin S.-T."/>
        </authorList>
    </citation>
    <scope>NUCLEOTIDE SEQUENCE [LARGE SCALE GENOMIC DNA]</scope>
    <source>
        <strain evidence="1 2">BCRC 81127</strain>
    </source>
</reference>
<dbReference type="Proteomes" id="UP000298021">
    <property type="component" value="Unassembled WGS sequence"/>
</dbReference>
<sequence>MMSLPSRMAVLNYMNEHDSVNVKSVMEALKPFYGNEKQFNENLYLEHFMALEANGLVELASYNLDDKENLIMNYRINDDGREAVEKYVDKKYRN</sequence>
<gene>
    <name evidence="1" type="ORF">EGT49_01590</name>
</gene>
<protein>
    <submittedName>
        <fullName evidence="1">Uncharacterized protein</fullName>
    </submittedName>
</protein>
<organism evidence="1 2">
    <name type="scientific">Companilactobacillus suantsaicola</name>
    <dbReference type="NCBI Taxonomy" id="2487723"/>
    <lineage>
        <taxon>Bacteria</taxon>
        <taxon>Bacillati</taxon>
        <taxon>Bacillota</taxon>
        <taxon>Bacilli</taxon>
        <taxon>Lactobacillales</taxon>
        <taxon>Lactobacillaceae</taxon>
        <taxon>Companilactobacillus</taxon>
    </lineage>
</organism>
<keyword evidence="2" id="KW-1185">Reference proteome</keyword>
<evidence type="ECO:0000313" key="1">
    <source>
        <dbReference type="EMBL" id="TGD24834.1"/>
    </source>
</evidence>